<dbReference type="AlphaFoldDB" id="A0A7W7SSR2"/>
<feature type="compositionally biased region" description="Low complexity" evidence="1">
    <location>
        <begin position="293"/>
        <end position="314"/>
    </location>
</feature>
<name>A0A7W7SSR2_9ACTN</name>
<dbReference type="InterPro" id="IPR036689">
    <property type="entry name" value="ESAT-6-like_sf"/>
</dbReference>
<gene>
    <name evidence="2" type="ORF">FHR38_003972</name>
</gene>
<dbReference type="Gene3D" id="1.10.287.1060">
    <property type="entry name" value="ESAT-6-like"/>
    <property type="match status" value="1"/>
</dbReference>
<protein>
    <submittedName>
        <fullName evidence="2">Uncharacterized protein YukE</fullName>
    </submittedName>
</protein>
<evidence type="ECO:0000313" key="3">
    <source>
        <dbReference type="Proteomes" id="UP000578819"/>
    </source>
</evidence>
<dbReference type="SUPFAM" id="SSF140453">
    <property type="entry name" value="EsxAB dimer-like"/>
    <property type="match status" value="1"/>
</dbReference>
<feature type="region of interest" description="Disordered" evidence="1">
    <location>
        <begin position="252"/>
        <end position="630"/>
    </location>
</feature>
<keyword evidence="3" id="KW-1185">Reference proteome</keyword>
<dbReference type="RefSeq" id="WP_184536050.1">
    <property type="nucleotide sequence ID" value="NZ_JACHJW010000001.1"/>
</dbReference>
<feature type="compositionally biased region" description="Pro residues" evidence="1">
    <location>
        <begin position="378"/>
        <end position="390"/>
    </location>
</feature>
<evidence type="ECO:0000256" key="1">
    <source>
        <dbReference type="SAM" id="MobiDB-lite"/>
    </source>
</evidence>
<feature type="compositionally biased region" description="Polar residues" evidence="1">
    <location>
        <begin position="435"/>
        <end position="444"/>
    </location>
</feature>
<dbReference type="EMBL" id="JACHJW010000001">
    <property type="protein sequence ID" value="MBB4960239.1"/>
    <property type="molecule type" value="Genomic_DNA"/>
</dbReference>
<feature type="compositionally biased region" description="Low complexity" evidence="1">
    <location>
        <begin position="394"/>
        <end position="405"/>
    </location>
</feature>
<feature type="region of interest" description="Disordered" evidence="1">
    <location>
        <begin position="203"/>
        <end position="231"/>
    </location>
</feature>
<accession>A0A7W7SSR2</accession>
<feature type="compositionally biased region" description="Pro residues" evidence="1">
    <location>
        <begin position="409"/>
        <end position="423"/>
    </location>
</feature>
<feature type="compositionally biased region" description="Low complexity" evidence="1">
    <location>
        <begin position="474"/>
        <end position="488"/>
    </location>
</feature>
<organism evidence="2 3">
    <name type="scientific">Micromonospora polyrhachis</name>
    <dbReference type="NCBI Taxonomy" id="1282883"/>
    <lineage>
        <taxon>Bacteria</taxon>
        <taxon>Bacillati</taxon>
        <taxon>Actinomycetota</taxon>
        <taxon>Actinomycetes</taxon>
        <taxon>Micromonosporales</taxon>
        <taxon>Micromonosporaceae</taxon>
        <taxon>Micromonospora</taxon>
    </lineage>
</organism>
<sequence>MAEYIPYGGPPIDQVWRAVALLSDERLYEAAQTYRAFAGRMLNLQITLSLYDEELAKTWQGEAADAFMTQGAKIRKVANSALTAALDNAQALDTIADKISQVQSAMQTLWDEYRMQLARYSGGGYVDLTANGSPTLVRTPLEWQWFDDQFSIRAMRIVEPLLGLVADPNMRPAPPPEFEGPKSINVSGLFGLLDEMVKQAQERMAPPSAPAGVAGTGMPPPPAPAAPTLAGLGAAPPMPPVLQALGGLGVPPPSPPVLPAGQVASRGPVPTPPGSIGRPGGSRPGGPVPQPLPQGLIPPTSPRTPVVPVSRTPAVPAPPSRPSVALPGSRPADVSGQGGSSMSSTPTPPLRPSASLSKDPAQLGPPSQPGEPGQPRQPMRPPSLPMPPRRPGGANPAQAASAADALSKRPPPSLGGRGWPPPGSGTSRGPDGRSTPPTDAQPASLTEELGRLGPRPVAPELTGQRTPTPPMLPRGPAARIAPPAGGTRSQPAAGTAGVSVGRAARNTPGTPPDDPWSPATPFRLDLTGRSRRPLPGEEPQRSAPMLAGARSPAESTNRAGNPAVGRGELRTGSPVVTPSDRLASSSKPAEPDEQQPWQVPGAGGRVLDTPASVNLPRHSAMLSGLPSRSE</sequence>
<reference evidence="2 3" key="1">
    <citation type="submission" date="2020-08" db="EMBL/GenBank/DDBJ databases">
        <title>Sequencing the genomes of 1000 actinobacteria strains.</title>
        <authorList>
            <person name="Klenk H.-P."/>
        </authorList>
    </citation>
    <scope>NUCLEOTIDE SEQUENCE [LARGE SCALE GENOMIC DNA]</scope>
    <source>
        <strain evidence="2 3">DSM 45886</strain>
    </source>
</reference>
<dbReference type="Proteomes" id="UP000578819">
    <property type="component" value="Unassembled WGS sequence"/>
</dbReference>
<proteinExistence type="predicted"/>
<comment type="caution">
    <text evidence="2">The sequence shown here is derived from an EMBL/GenBank/DDBJ whole genome shotgun (WGS) entry which is preliminary data.</text>
</comment>
<evidence type="ECO:0000313" key="2">
    <source>
        <dbReference type="EMBL" id="MBB4960239.1"/>
    </source>
</evidence>